<organism evidence="8 9">
    <name type="scientific">Finegoldia magna</name>
    <name type="common">Peptostreptococcus magnus</name>
    <dbReference type="NCBI Taxonomy" id="1260"/>
    <lineage>
        <taxon>Bacteria</taxon>
        <taxon>Bacillati</taxon>
        <taxon>Bacillota</taxon>
        <taxon>Tissierellia</taxon>
        <taxon>Tissierellales</taxon>
        <taxon>Peptoniphilaceae</taxon>
        <taxon>Finegoldia</taxon>
    </lineage>
</organism>
<evidence type="ECO:0000259" key="7">
    <source>
        <dbReference type="Pfam" id="PF12698"/>
    </source>
</evidence>
<sequence length="402" mass="45713">MKKFSRVFNFEFNSIIRHNSYLIATLVITVLVFALSFLPRFMPSIFNNTNAGANKNATVDINVLTFKNTCIYSSNKDIDVEYLKTIMGLESKDVLTSEADVKKAVENGEYNIGFVVETPTKFNSYIKNKEFMDDHSERFTRALEKYNYDKSLINNGVDPGIIEKNSKAKIDFTEKVLNKDRSHSFVFSIVFVILFDLMILFYGSVMSNNISREKKDKTIEVLLSSAKPSVFVFGKLLSSAVLGLIQYFIFIFAGIIGIFVNKNYYPEGIWTFFTNTLSIKFLLTILLFVVFGFVLYLILFQILGLAVKRAEEVNFLIVPIFLVLVGLFFVIINSLGKDSDLLIKILSFVPFSSATLMPVRFLLNDVKLLEIGISFGLMLVVIVLLLVRAIKMYRKSAMENID</sequence>
<dbReference type="GO" id="GO:0005886">
    <property type="term" value="C:plasma membrane"/>
    <property type="evidence" value="ECO:0007669"/>
    <property type="project" value="UniProtKB-SubCell"/>
</dbReference>
<comment type="caution">
    <text evidence="8">The sequence shown here is derived from an EMBL/GenBank/DDBJ whole genome shotgun (WGS) entry which is preliminary data.</text>
</comment>
<feature type="domain" description="ABC-2 type transporter transmembrane" evidence="7">
    <location>
        <begin position="22"/>
        <end position="389"/>
    </location>
</feature>
<keyword evidence="2" id="KW-1003">Cell membrane</keyword>
<protein>
    <submittedName>
        <fullName evidence="8">Antibiotic ABC transporter permease</fullName>
    </submittedName>
</protein>
<dbReference type="InterPro" id="IPR051449">
    <property type="entry name" value="ABC-2_transporter_component"/>
</dbReference>
<dbReference type="GO" id="GO:0140359">
    <property type="term" value="F:ABC-type transporter activity"/>
    <property type="evidence" value="ECO:0007669"/>
    <property type="project" value="InterPro"/>
</dbReference>
<feature type="transmembrane region" description="Helical" evidence="6">
    <location>
        <begin position="341"/>
        <end position="359"/>
    </location>
</feature>
<feature type="transmembrane region" description="Helical" evidence="6">
    <location>
        <begin position="185"/>
        <end position="205"/>
    </location>
</feature>
<evidence type="ECO:0000313" key="8">
    <source>
        <dbReference type="EMBL" id="OXZ26948.1"/>
    </source>
</evidence>
<evidence type="ECO:0000256" key="6">
    <source>
        <dbReference type="SAM" id="Phobius"/>
    </source>
</evidence>
<feature type="transmembrane region" description="Helical" evidence="6">
    <location>
        <begin position="313"/>
        <end position="332"/>
    </location>
</feature>
<accession>A0A233V3G4</accession>
<comment type="subcellular location">
    <subcellularLocation>
        <location evidence="1">Cell membrane</location>
        <topology evidence="1">Multi-pass membrane protein</topology>
    </subcellularLocation>
</comment>
<keyword evidence="5 6" id="KW-0472">Membrane</keyword>
<evidence type="ECO:0000256" key="2">
    <source>
        <dbReference type="ARBA" id="ARBA00022475"/>
    </source>
</evidence>
<evidence type="ECO:0000256" key="3">
    <source>
        <dbReference type="ARBA" id="ARBA00022692"/>
    </source>
</evidence>
<dbReference type="InterPro" id="IPR013525">
    <property type="entry name" value="ABC2_TM"/>
</dbReference>
<dbReference type="RefSeq" id="WP_094206018.1">
    <property type="nucleotide sequence ID" value="NZ_NDYC01000030.1"/>
</dbReference>
<keyword evidence="3 6" id="KW-0812">Transmembrane</keyword>
<evidence type="ECO:0000313" key="9">
    <source>
        <dbReference type="Proteomes" id="UP000215413"/>
    </source>
</evidence>
<evidence type="ECO:0000256" key="4">
    <source>
        <dbReference type="ARBA" id="ARBA00022989"/>
    </source>
</evidence>
<dbReference type="Pfam" id="PF12698">
    <property type="entry name" value="ABC2_membrane_3"/>
    <property type="match status" value="1"/>
</dbReference>
<dbReference type="PANTHER" id="PTHR30294:SF29">
    <property type="entry name" value="MULTIDRUG ABC TRANSPORTER PERMEASE YBHS-RELATED"/>
    <property type="match status" value="1"/>
</dbReference>
<dbReference type="AlphaFoldDB" id="A0A233V3G4"/>
<dbReference type="EMBL" id="NDYC01000030">
    <property type="protein sequence ID" value="OXZ26948.1"/>
    <property type="molecule type" value="Genomic_DNA"/>
</dbReference>
<dbReference type="Proteomes" id="UP000215413">
    <property type="component" value="Unassembled WGS sequence"/>
</dbReference>
<name>A0A233V3G4_FINMA</name>
<evidence type="ECO:0000256" key="1">
    <source>
        <dbReference type="ARBA" id="ARBA00004651"/>
    </source>
</evidence>
<proteinExistence type="predicted"/>
<feature type="transmembrane region" description="Helical" evidence="6">
    <location>
        <begin position="20"/>
        <end position="38"/>
    </location>
</feature>
<feature type="transmembrane region" description="Helical" evidence="6">
    <location>
        <begin position="371"/>
        <end position="390"/>
    </location>
</feature>
<evidence type="ECO:0000256" key="5">
    <source>
        <dbReference type="ARBA" id="ARBA00023136"/>
    </source>
</evidence>
<feature type="transmembrane region" description="Helical" evidence="6">
    <location>
        <begin position="281"/>
        <end position="307"/>
    </location>
</feature>
<dbReference type="PANTHER" id="PTHR30294">
    <property type="entry name" value="MEMBRANE COMPONENT OF ABC TRANSPORTER YHHJ-RELATED"/>
    <property type="match status" value="1"/>
</dbReference>
<gene>
    <name evidence="8" type="ORF">B9N49_06445</name>
</gene>
<reference evidence="9" key="1">
    <citation type="submission" date="2017-04" db="EMBL/GenBank/DDBJ databases">
        <title>Finegoldia magna isolated from orthopedic joint implant-associated infections.</title>
        <authorList>
            <person name="Bjorklund S."/>
            <person name="Bruggemann H."/>
            <person name="Jensen A."/>
            <person name="Hellmark B."/>
            <person name="Soderquist B."/>
        </authorList>
    </citation>
    <scope>NUCLEOTIDE SEQUENCE [LARGE SCALE GENOMIC DNA]</scope>
    <source>
        <strain evidence="9">CCUG 54800</strain>
    </source>
</reference>
<feature type="transmembrane region" description="Helical" evidence="6">
    <location>
        <begin position="236"/>
        <end position="260"/>
    </location>
</feature>
<keyword evidence="4 6" id="KW-1133">Transmembrane helix</keyword>